<dbReference type="PANTHER" id="PTHR43365:SF1">
    <property type="entry name" value="ACETYL-COA C-ACYLTRANSFERASE"/>
    <property type="match status" value="1"/>
</dbReference>
<organism evidence="7 8">
    <name type="scientific">SAR86 cluster bacterium</name>
    <dbReference type="NCBI Taxonomy" id="2030880"/>
    <lineage>
        <taxon>Bacteria</taxon>
        <taxon>Pseudomonadati</taxon>
        <taxon>Pseudomonadota</taxon>
        <taxon>Gammaproteobacteria</taxon>
        <taxon>SAR86 cluster</taxon>
    </lineage>
</organism>
<dbReference type="Proteomes" id="UP000754644">
    <property type="component" value="Unassembled WGS sequence"/>
</dbReference>
<dbReference type="PANTHER" id="PTHR43365">
    <property type="entry name" value="BLR7806 PROTEIN"/>
    <property type="match status" value="1"/>
</dbReference>
<evidence type="ECO:0000313" key="7">
    <source>
        <dbReference type="EMBL" id="NQV64303.1"/>
    </source>
</evidence>
<dbReference type="Pfam" id="PF00108">
    <property type="entry name" value="Thiolase_N"/>
    <property type="match status" value="1"/>
</dbReference>
<sequence length="401" mass="42549">MMSIFVLEAIRIPRGKGNAKGALHHVKPVDLLKNLFDEMRNRTAIDPSRVDEVILGCVGQLNDQGGNIAHTAALYSDWQTRGSGTTLTSYCTSGITACSMAAAKLLSGQGELYVVGGVESMSRVPILSDNGPLFTDPDVSSKVPFVPNGVIADFIAARQGYSREDLDAYASASHNKAAVATENGYFKRSLVPVRDARGEILLSDDELIRPGSSIQSMAKLSPSFENIGAEGFDDMLCKQFPEVSHIPHHHHAGNSPGMVDGASLALLATREMASNLGIPARAEIIGFSTKRAAAIEGLTGGYAAAEDVLKRTGLNGTDIDLWEFNEGFAATAMNFAQQLHVPPDRYNVNGSGIAMGHAMGATGVNILSMMIDELERRKMRTGLIAISGAAGAGAAMIVRIY</sequence>
<evidence type="ECO:0000256" key="4">
    <source>
        <dbReference type="RuleBase" id="RU003557"/>
    </source>
</evidence>
<feature type="domain" description="Thiolase N-terminal" evidence="5">
    <location>
        <begin position="5"/>
        <end position="228"/>
    </location>
</feature>
<proteinExistence type="inferred from homology"/>
<dbReference type="EMBL" id="JABMOJ010000108">
    <property type="protein sequence ID" value="NQV64303.1"/>
    <property type="molecule type" value="Genomic_DNA"/>
</dbReference>
<dbReference type="InterPro" id="IPR002155">
    <property type="entry name" value="Thiolase"/>
</dbReference>
<dbReference type="Gene3D" id="3.40.47.10">
    <property type="match status" value="2"/>
</dbReference>
<evidence type="ECO:0000256" key="3">
    <source>
        <dbReference type="ARBA" id="ARBA00023315"/>
    </source>
</evidence>
<dbReference type="CDD" id="cd00751">
    <property type="entry name" value="thiolase"/>
    <property type="match status" value="1"/>
</dbReference>
<dbReference type="GO" id="GO:0003988">
    <property type="term" value="F:acetyl-CoA C-acyltransferase activity"/>
    <property type="evidence" value="ECO:0007669"/>
    <property type="project" value="UniProtKB-EC"/>
</dbReference>
<dbReference type="InterPro" id="IPR020617">
    <property type="entry name" value="Thiolase_C"/>
</dbReference>
<dbReference type="AlphaFoldDB" id="A0A973A829"/>
<dbReference type="Pfam" id="PF02803">
    <property type="entry name" value="Thiolase_C"/>
    <property type="match status" value="1"/>
</dbReference>
<feature type="domain" description="Thiolase C-terminal" evidence="6">
    <location>
        <begin position="284"/>
        <end position="399"/>
    </location>
</feature>
<gene>
    <name evidence="7" type="ORF">HQ497_02960</name>
</gene>
<dbReference type="NCBIfam" id="TIGR01930">
    <property type="entry name" value="AcCoA-C-Actrans"/>
    <property type="match status" value="1"/>
</dbReference>
<reference evidence="7" key="1">
    <citation type="submission" date="2020-05" db="EMBL/GenBank/DDBJ databases">
        <title>Sulfur intermediates as new biogeochemical hubs in an aquatic model microbial ecosystem.</title>
        <authorList>
            <person name="Vigneron A."/>
        </authorList>
    </citation>
    <scope>NUCLEOTIDE SEQUENCE</scope>
    <source>
        <strain evidence="7">Bin.250</strain>
    </source>
</reference>
<evidence type="ECO:0000259" key="5">
    <source>
        <dbReference type="Pfam" id="PF00108"/>
    </source>
</evidence>
<name>A0A973A829_9GAMM</name>
<keyword evidence="3 4" id="KW-0012">Acyltransferase</keyword>
<dbReference type="InterPro" id="IPR020616">
    <property type="entry name" value="Thiolase_N"/>
</dbReference>
<evidence type="ECO:0000256" key="1">
    <source>
        <dbReference type="ARBA" id="ARBA00010982"/>
    </source>
</evidence>
<evidence type="ECO:0000259" key="6">
    <source>
        <dbReference type="Pfam" id="PF02803"/>
    </source>
</evidence>
<accession>A0A973A829</accession>
<dbReference type="InterPro" id="IPR016039">
    <property type="entry name" value="Thiolase-like"/>
</dbReference>
<dbReference type="EC" id="2.3.1.16" evidence="7"/>
<comment type="similarity">
    <text evidence="1 4">Belongs to the thiolase-like superfamily. Thiolase family.</text>
</comment>
<keyword evidence="2 4" id="KW-0808">Transferase</keyword>
<evidence type="ECO:0000313" key="8">
    <source>
        <dbReference type="Proteomes" id="UP000754644"/>
    </source>
</evidence>
<dbReference type="SUPFAM" id="SSF53901">
    <property type="entry name" value="Thiolase-like"/>
    <property type="match status" value="2"/>
</dbReference>
<evidence type="ECO:0000256" key="2">
    <source>
        <dbReference type="ARBA" id="ARBA00022679"/>
    </source>
</evidence>
<comment type="caution">
    <text evidence="7">The sequence shown here is derived from an EMBL/GenBank/DDBJ whole genome shotgun (WGS) entry which is preliminary data.</text>
</comment>
<dbReference type="PIRSF" id="PIRSF000429">
    <property type="entry name" value="Ac-CoA_Ac_transf"/>
    <property type="match status" value="1"/>
</dbReference>
<protein>
    <submittedName>
        <fullName evidence="7">Acetyl-CoA C-acyltransferase</fullName>
        <ecNumber evidence="7">2.3.1.16</ecNumber>
    </submittedName>
</protein>